<accession>A0A7W7LYP6</accession>
<dbReference type="EMBL" id="JACHJI010000003">
    <property type="protein sequence ID" value="MBB4898141.1"/>
    <property type="molecule type" value="Genomic_DNA"/>
</dbReference>
<organism evidence="1 2">
    <name type="scientific">Streptomyces griseomycini</name>
    <dbReference type="NCBI Taxonomy" id="66895"/>
    <lineage>
        <taxon>Bacteria</taxon>
        <taxon>Bacillati</taxon>
        <taxon>Actinomycetota</taxon>
        <taxon>Actinomycetes</taxon>
        <taxon>Kitasatosporales</taxon>
        <taxon>Streptomycetaceae</taxon>
        <taxon>Streptomyces</taxon>
    </lineage>
</organism>
<proteinExistence type="predicted"/>
<dbReference type="RefSeq" id="WP_229889961.1">
    <property type="nucleotide sequence ID" value="NZ_BMTI01000007.1"/>
</dbReference>
<gene>
    <name evidence="1" type="ORF">FHS37_002176</name>
</gene>
<reference evidence="1 2" key="1">
    <citation type="submission" date="2020-08" db="EMBL/GenBank/DDBJ databases">
        <title>Genomic Encyclopedia of Type Strains, Phase III (KMG-III): the genomes of soil and plant-associated and newly described type strains.</title>
        <authorList>
            <person name="Whitman W."/>
        </authorList>
    </citation>
    <scope>NUCLEOTIDE SEQUENCE [LARGE SCALE GENOMIC DNA]</scope>
    <source>
        <strain evidence="1 2">CECT 3273</strain>
    </source>
</reference>
<evidence type="ECO:0000313" key="1">
    <source>
        <dbReference type="EMBL" id="MBB4898141.1"/>
    </source>
</evidence>
<dbReference type="AlphaFoldDB" id="A0A7W7LYP6"/>
<comment type="caution">
    <text evidence="1">The sequence shown here is derived from an EMBL/GenBank/DDBJ whole genome shotgun (WGS) entry which is preliminary data.</text>
</comment>
<keyword evidence="2" id="KW-1185">Reference proteome</keyword>
<sequence>MVSDCLRYLNRGPDDDFPTGLRRRQSPESVEDIAYDVDMTPGQDDALCRAVVRLAA</sequence>
<dbReference type="Proteomes" id="UP000579523">
    <property type="component" value="Unassembled WGS sequence"/>
</dbReference>
<protein>
    <submittedName>
        <fullName evidence="1">Uncharacterized protein</fullName>
    </submittedName>
</protein>
<evidence type="ECO:0000313" key="2">
    <source>
        <dbReference type="Proteomes" id="UP000579523"/>
    </source>
</evidence>
<name>A0A7W7LYP6_9ACTN</name>